<dbReference type="SUPFAM" id="SSF47226">
    <property type="entry name" value="Histidine-containing phosphotransfer domain, HPT domain"/>
    <property type="match status" value="1"/>
</dbReference>
<dbReference type="InterPro" id="IPR036641">
    <property type="entry name" value="HPT_dom_sf"/>
</dbReference>
<keyword evidence="13 18" id="KW-0472">Membrane</keyword>
<evidence type="ECO:0000256" key="8">
    <source>
        <dbReference type="ARBA" id="ARBA00022741"/>
    </source>
</evidence>
<dbReference type="SUPFAM" id="SSF55874">
    <property type="entry name" value="ATPase domain of HSP90 chaperone/DNA topoisomerase II/histidine kinase"/>
    <property type="match status" value="1"/>
</dbReference>
<dbReference type="GO" id="GO:0005886">
    <property type="term" value="C:plasma membrane"/>
    <property type="evidence" value="ECO:0007669"/>
    <property type="project" value="UniProtKB-SubCell"/>
</dbReference>
<dbReference type="AlphaFoldDB" id="A0A3P1CIF4"/>
<dbReference type="PROSITE" id="PS50109">
    <property type="entry name" value="HIS_KIN"/>
    <property type="match status" value="1"/>
</dbReference>
<dbReference type="PROSITE" id="PS50112">
    <property type="entry name" value="PAS"/>
    <property type="match status" value="2"/>
</dbReference>
<keyword evidence="11 18" id="KW-1133">Transmembrane helix</keyword>
<dbReference type="PRINTS" id="PR00344">
    <property type="entry name" value="BCTRLSENSOR"/>
</dbReference>
<evidence type="ECO:0000256" key="9">
    <source>
        <dbReference type="ARBA" id="ARBA00022777"/>
    </source>
</evidence>
<dbReference type="SUPFAM" id="SSF52172">
    <property type="entry name" value="CheY-like"/>
    <property type="match status" value="2"/>
</dbReference>
<dbReference type="InterPro" id="IPR001789">
    <property type="entry name" value="Sig_transdc_resp-reg_receiver"/>
</dbReference>
<dbReference type="PANTHER" id="PTHR45339:SF1">
    <property type="entry name" value="HYBRID SIGNAL TRANSDUCTION HISTIDINE KINASE J"/>
    <property type="match status" value="1"/>
</dbReference>
<dbReference type="Pfam" id="PF00512">
    <property type="entry name" value="HisKA"/>
    <property type="match status" value="1"/>
</dbReference>
<dbReference type="InterPro" id="IPR008207">
    <property type="entry name" value="Sig_transdc_His_kin_Hpt_dom"/>
</dbReference>
<dbReference type="SMART" id="SM00448">
    <property type="entry name" value="REC"/>
    <property type="match status" value="2"/>
</dbReference>
<feature type="domain" description="PAS" evidence="21">
    <location>
        <begin position="223"/>
        <end position="294"/>
    </location>
</feature>
<dbReference type="PROSITE" id="PS50110">
    <property type="entry name" value="RESPONSE_REGULATORY"/>
    <property type="match status" value="2"/>
</dbReference>
<organism evidence="24 25">
    <name type="scientific">Larkinella knui</name>
    <dbReference type="NCBI Taxonomy" id="2025310"/>
    <lineage>
        <taxon>Bacteria</taxon>
        <taxon>Pseudomonadati</taxon>
        <taxon>Bacteroidota</taxon>
        <taxon>Cytophagia</taxon>
        <taxon>Cytophagales</taxon>
        <taxon>Spirosomataceae</taxon>
        <taxon>Larkinella</taxon>
    </lineage>
</organism>
<dbReference type="InterPro" id="IPR005467">
    <property type="entry name" value="His_kinase_dom"/>
</dbReference>
<dbReference type="NCBIfam" id="TIGR00229">
    <property type="entry name" value="sensory_box"/>
    <property type="match status" value="1"/>
</dbReference>
<dbReference type="Proteomes" id="UP000274271">
    <property type="component" value="Unassembled WGS sequence"/>
</dbReference>
<dbReference type="Pfam" id="PF08447">
    <property type="entry name" value="PAS_3"/>
    <property type="match status" value="2"/>
</dbReference>
<dbReference type="Pfam" id="PF00072">
    <property type="entry name" value="Response_reg"/>
    <property type="match status" value="2"/>
</dbReference>
<evidence type="ECO:0000256" key="5">
    <source>
        <dbReference type="ARBA" id="ARBA00022553"/>
    </source>
</evidence>
<dbReference type="SMART" id="SM00388">
    <property type="entry name" value="HisKA"/>
    <property type="match status" value="1"/>
</dbReference>
<feature type="transmembrane region" description="Helical" evidence="18">
    <location>
        <begin position="45"/>
        <end position="66"/>
    </location>
</feature>
<dbReference type="Gene3D" id="3.30.565.10">
    <property type="entry name" value="Histidine kinase-like ATPase, C-terminal domain"/>
    <property type="match status" value="1"/>
</dbReference>
<dbReference type="FunFam" id="3.30.565.10:FF:000010">
    <property type="entry name" value="Sensor histidine kinase RcsC"/>
    <property type="match status" value="1"/>
</dbReference>
<evidence type="ECO:0000256" key="11">
    <source>
        <dbReference type="ARBA" id="ARBA00022989"/>
    </source>
</evidence>
<evidence type="ECO:0000256" key="16">
    <source>
        <dbReference type="PROSITE-ProRule" id="PRU00110"/>
    </source>
</evidence>
<accession>A0A3P1CIF4</accession>
<feature type="domain" description="HPt" evidence="23">
    <location>
        <begin position="909"/>
        <end position="1006"/>
    </location>
</feature>
<dbReference type="InterPro" id="IPR003661">
    <property type="entry name" value="HisK_dim/P_dom"/>
</dbReference>
<feature type="domain" description="Response regulatory" evidence="20">
    <location>
        <begin position="759"/>
        <end position="877"/>
    </location>
</feature>
<dbReference type="PANTHER" id="PTHR45339">
    <property type="entry name" value="HYBRID SIGNAL TRANSDUCTION HISTIDINE KINASE J"/>
    <property type="match status" value="1"/>
</dbReference>
<dbReference type="Pfam" id="PF02518">
    <property type="entry name" value="HATPase_c"/>
    <property type="match status" value="1"/>
</dbReference>
<dbReference type="FunFam" id="1.10.287.130:FF:000002">
    <property type="entry name" value="Two-component osmosensing histidine kinase"/>
    <property type="match status" value="1"/>
</dbReference>
<evidence type="ECO:0000256" key="10">
    <source>
        <dbReference type="ARBA" id="ARBA00022840"/>
    </source>
</evidence>
<feature type="transmembrane region" description="Helical" evidence="18">
    <location>
        <begin position="20"/>
        <end position="39"/>
    </location>
</feature>
<dbReference type="PROSITE" id="PS50113">
    <property type="entry name" value="PAC"/>
    <property type="match status" value="1"/>
</dbReference>
<comment type="subcellular location">
    <subcellularLocation>
        <location evidence="2">Cell membrane</location>
        <topology evidence="2">Multi-pass membrane protein</topology>
    </subcellularLocation>
</comment>
<dbReference type="PROSITE" id="PS50894">
    <property type="entry name" value="HPT"/>
    <property type="match status" value="1"/>
</dbReference>
<dbReference type="EC" id="2.7.13.3" evidence="3"/>
<dbReference type="InterPro" id="IPR003594">
    <property type="entry name" value="HATPase_dom"/>
</dbReference>
<feature type="modified residue" description="4-aspartylphosphate" evidence="17">
    <location>
        <position position="662"/>
    </location>
</feature>
<dbReference type="EMBL" id="RQJP01000004">
    <property type="protein sequence ID" value="RRB12664.1"/>
    <property type="molecule type" value="Genomic_DNA"/>
</dbReference>
<evidence type="ECO:0000256" key="3">
    <source>
        <dbReference type="ARBA" id="ARBA00012438"/>
    </source>
</evidence>
<dbReference type="SUPFAM" id="SSF55785">
    <property type="entry name" value="PYP-like sensor domain (PAS domain)"/>
    <property type="match status" value="2"/>
</dbReference>
<dbReference type="InterPro" id="IPR013655">
    <property type="entry name" value="PAS_fold_3"/>
</dbReference>
<evidence type="ECO:0000313" key="25">
    <source>
        <dbReference type="Proteomes" id="UP000274271"/>
    </source>
</evidence>
<dbReference type="CDD" id="cd17546">
    <property type="entry name" value="REC_hyHK_CKI1_RcsC-like"/>
    <property type="match status" value="1"/>
</dbReference>
<dbReference type="Gene3D" id="3.30.450.20">
    <property type="entry name" value="PAS domain"/>
    <property type="match status" value="2"/>
</dbReference>
<dbReference type="InterPro" id="IPR036097">
    <property type="entry name" value="HisK_dim/P_sf"/>
</dbReference>
<dbReference type="CDD" id="cd00130">
    <property type="entry name" value="PAS"/>
    <property type="match status" value="1"/>
</dbReference>
<feature type="domain" description="PAS" evidence="21">
    <location>
        <begin position="94"/>
        <end position="167"/>
    </location>
</feature>
<dbReference type="SMART" id="SM00086">
    <property type="entry name" value="PAC"/>
    <property type="match status" value="2"/>
</dbReference>
<comment type="caution">
    <text evidence="24">The sequence shown here is derived from an EMBL/GenBank/DDBJ whole genome shotgun (WGS) entry which is preliminary data.</text>
</comment>
<dbReference type="InterPro" id="IPR004358">
    <property type="entry name" value="Sig_transdc_His_kin-like_C"/>
</dbReference>
<evidence type="ECO:0000259" key="20">
    <source>
        <dbReference type="PROSITE" id="PS50110"/>
    </source>
</evidence>
<sequence length="1006" mass="112321">MRNQNPRSPVYIQGSKWLAWQPAFAISIVLAAVVITYQAAQNATLFLTILAFDLLILAATIAGFLMQRAMRSMVDSYQQDMLQVQESKATLQTSHDTLEELINISPMVLSIVEPWGHFKGIYFSSNTREVLGYEAVDFYQDGFWFARIHPDDVNTVIESIDLGLEKGHSKHECRFLDQAGTWRWVHYEVVKVERDAQGRPLKLIGAIMNISEQKATHKFMVKSEERFSLAFKATKDIVYDWSFKDEGIWYSDQIHEAFGYPRTTLFNLDWARTKVHPDDHDLLFTSIESTLREQRDNWSGEYRFQMANGEYASILDRGFAVYGSNGAPERWIGCMSNISVLKQTEAELRAAKVKAEESVKLKSEFLANMSHEIRTPLNGMIAMTEMIQETDLSVDQRRYLDIISRSSETLLALINDILDFSKIDAGKLEIAPVAFSLRDEIPKGLASLALKASLKKLEFLYRINEDVPDQLIGDVYRIQQIIANLAGNAIKFTEKGEVVISFALDHVEGKWAMLHCSVSDTGIGIPAEKVGQIFEEFIQVDGTTTRQYGGTGLGLAITKRLVEVMEGTVWIESREGAGSTFHFTLKLEVQPVEFPRKPLKNRDMKNMEVLIVEDNHSARQYATEVITQFGMSPVAVATGEEALSHLYRAAGAGKPVPLMLLDISLSGELDGYDVADSVINDRSLQQTAIVVISMSQKVSDRERFGQLGIQDFLSKPFSQSDLFDSIQNLFAVKRAEAFAPVQDPNPVIAPEKAPLSTLKILLAEDNLVNQEVALSILGKSGHLVTVANNGQEAVALFQQHHFDLILMDVQMPQMNGYVATEKIRQLEGRTGKHIPVIGLTANAMKGDREKCLAAGMDDYVSKPMRLKDLTHALSKLQQTTVSQSSVKKIRSAALSVVDISALLELLDGDKHMLGKILAMMPEQATTILNTLDEAIVRSDMKGIQFASHTLRGLCLNAGMQIVAETAARIELYAHDDRLTAIQGLMPRLKEEVAEALQSLELVQRQL</sequence>
<comment type="catalytic activity">
    <reaction evidence="1">
        <text>ATP + protein L-histidine = ADP + protein N-phospho-L-histidine.</text>
        <dbReference type="EC" id="2.7.13.3"/>
    </reaction>
</comment>
<keyword evidence="7 18" id="KW-0812">Transmembrane</keyword>
<comment type="subunit">
    <text evidence="14">At low DSF concentrations, interacts with RpfF.</text>
</comment>
<reference evidence="24 25" key="1">
    <citation type="submission" date="2018-11" db="EMBL/GenBank/DDBJ databases">
        <authorList>
            <person name="Zhou Z."/>
            <person name="Wang G."/>
        </authorList>
    </citation>
    <scope>NUCLEOTIDE SEQUENCE [LARGE SCALE GENOMIC DNA]</scope>
    <source>
        <strain evidence="24 25">KCTC42998</strain>
    </source>
</reference>
<keyword evidence="8" id="KW-0547">Nucleotide-binding</keyword>
<dbReference type="CDD" id="cd00082">
    <property type="entry name" value="HisKA"/>
    <property type="match status" value="1"/>
</dbReference>
<keyword evidence="12" id="KW-0902">Two-component regulatory system</keyword>
<evidence type="ECO:0000256" key="1">
    <source>
        <dbReference type="ARBA" id="ARBA00000085"/>
    </source>
</evidence>
<feature type="modified residue" description="4-aspartylphosphate" evidence="17">
    <location>
        <position position="808"/>
    </location>
</feature>
<evidence type="ECO:0000259" key="21">
    <source>
        <dbReference type="PROSITE" id="PS50112"/>
    </source>
</evidence>
<dbReference type="InterPro" id="IPR036890">
    <property type="entry name" value="HATPase_C_sf"/>
</dbReference>
<dbReference type="InterPro" id="IPR035965">
    <property type="entry name" value="PAS-like_dom_sf"/>
</dbReference>
<protein>
    <recommendedName>
        <fullName evidence="15">Sensory/regulatory protein RpfC</fullName>
        <ecNumber evidence="3">2.7.13.3</ecNumber>
    </recommendedName>
</protein>
<dbReference type="SUPFAM" id="SSF47384">
    <property type="entry name" value="Homodimeric domain of signal transducing histidine kinase"/>
    <property type="match status" value="1"/>
</dbReference>
<keyword evidence="5 17" id="KW-0597">Phosphoprotein</keyword>
<dbReference type="GO" id="GO:0005524">
    <property type="term" value="F:ATP binding"/>
    <property type="evidence" value="ECO:0007669"/>
    <property type="project" value="UniProtKB-KW"/>
</dbReference>
<dbReference type="GO" id="GO:0000155">
    <property type="term" value="F:phosphorelay sensor kinase activity"/>
    <property type="evidence" value="ECO:0007669"/>
    <property type="project" value="InterPro"/>
</dbReference>
<dbReference type="InterPro" id="IPR001610">
    <property type="entry name" value="PAC"/>
</dbReference>
<dbReference type="Gene3D" id="3.40.50.2300">
    <property type="match status" value="2"/>
</dbReference>
<evidence type="ECO:0000256" key="2">
    <source>
        <dbReference type="ARBA" id="ARBA00004651"/>
    </source>
</evidence>
<evidence type="ECO:0000256" key="7">
    <source>
        <dbReference type="ARBA" id="ARBA00022692"/>
    </source>
</evidence>
<keyword evidence="10" id="KW-0067">ATP-binding</keyword>
<evidence type="ECO:0000256" key="14">
    <source>
        <dbReference type="ARBA" id="ARBA00064003"/>
    </source>
</evidence>
<dbReference type="InterPro" id="IPR011006">
    <property type="entry name" value="CheY-like_superfamily"/>
</dbReference>
<feature type="modified residue" description="Phosphohistidine" evidence="16">
    <location>
        <position position="948"/>
    </location>
</feature>
<evidence type="ECO:0000256" key="18">
    <source>
        <dbReference type="SAM" id="Phobius"/>
    </source>
</evidence>
<evidence type="ECO:0000256" key="17">
    <source>
        <dbReference type="PROSITE-ProRule" id="PRU00169"/>
    </source>
</evidence>
<dbReference type="RefSeq" id="WP_124908616.1">
    <property type="nucleotide sequence ID" value="NZ_RQJP01000004.1"/>
</dbReference>
<dbReference type="Gene3D" id="1.20.120.160">
    <property type="entry name" value="HPT domain"/>
    <property type="match status" value="1"/>
</dbReference>
<evidence type="ECO:0000259" key="22">
    <source>
        <dbReference type="PROSITE" id="PS50113"/>
    </source>
</evidence>
<keyword evidence="9" id="KW-0418">Kinase</keyword>
<dbReference type="OrthoDB" id="9781208at2"/>
<dbReference type="InterPro" id="IPR000700">
    <property type="entry name" value="PAS-assoc_C"/>
</dbReference>
<evidence type="ECO:0000256" key="6">
    <source>
        <dbReference type="ARBA" id="ARBA00022679"/>
    </source>
</evidence>
<dbReference type="SMART" id="SM00091">
    <property type="entry name" value="PAS"/>
    <property type="match status" value="2"/>
</dbReference>
<evidence type="ECO:0000256" key="15">
    <source>
        <dbReference type="ARBA" id="ARBA00068150"/>
    </source>
</evidence>
<evidence type="ECO:0000256" key="13">
    <source>
        <dbReference type="ARBA" id="ARBA00023136"/>
    </source>
</evidence>
<feature type="domain" description="Histidine kinase" evidence="19">
    <location>
        <begin position="368"/>
        <end position="589"/>
    </location>
</feature>
<feature type="domain" description="Response regulatory" evidence="20">
    <location>
        <begin position="608"/>
        <end position="730"/>
    </location>
</feature>
<feature type="domain" description="PAC" evidence="22">
    <location>
        <begin position="169"/>
        <end position="222"/>
    </location>
</feature>
<dbReference type="Gene3D" id="1.10.287.130">
    <property type="match status" value="1"/>
</dbReference>
<evidence type="ECO:0000259" key="19">
    <source>
        <dbReference type="PROSITE" id="PS50109"/>
    </source>
</evidence>
<keyword evidence="4" id="KW-1003">Cell membrane</keyword>
<dbReference type="CDD" id="cd16922">
    <property type="entry name" value="HATPase_EvgS-ArcB-TorS-like"/>
    <property type="match status" value="1"/>
</dbReference>
<keyword evidence="6" id="KW-0808">Transferase</keyword>
<name>A0A3P1CIF4_9BACT</name>
<gene>
    <name evidence="24" type="ORF">EHT87_20980</name>
</gene>
<evidence type="ECO:0000313" key="24">
    <source>
        <dbReference type="EMBL" id="RRB12664.1"/>
    </source>
</evidence>
<evidence type="ECO:0000256" key="12">
    <source>
        <dbReference type="ARBA" id="ARBA00023012"/>
    </source>
</evidence>
<proteinExistence type="predicted"/>
<evidence type="ECO:0000256" key="4">
    <source>
        <dbReference type="ARBA" id="ARBA00022475"/>
    </source>
</evidence>
<dbReference type="InterPro" id="IPR000014">
    <property type="entry name" value="PAS"/>
</dbReference>
<dbReference type="Pfam" id="PF01627">
    <property type="entry name" value="Hpt"/>
    <property type="match status" value="1"/>
</dbReference>
<evidence type="ECO:0000259" key="23">
    <source>
        <dbReference type="PROSITE" id="PS50894"/>
    </source>
</evidence>
<dbReference type="SMART" id="SM00387">
    <property type="entry name" value="HATPase_c"/>
    <property type="match status" value="1"/>
</dbReference>
<keyword evidence="25" id="KW-1185">Reference proteome</keyword>